<reference evidence="2" key="1">
    <citation type="submission" date="2020-08" db="EMBL/GenBank/DDBJ databases">
        <title>Genome public.</title>
        <authorList>
            <person name="Liu C."/>
            <person name="Sun Q."/>
        </authorList>
    </citation>
    <scope>NUCLEOTIDE SEQUENCE</scope>
    <source>
        <strain evidence="2">NSJ-32</strain>
    </source>
</reference>
<dbReference type="SMART" id="SM00871">
    <property type="entry name" value="AraC_E_bind"/>
    <property type="match status" value="1"/>
</dbReference>
<gene>
    <name evidence="2" type="ORF">H8730_16195</name>
</gene>
<dbReference type="RefSeq" id="WP_249290187.1">
    <property type="nucleotide sequence ID" value="NZ_JACRSQ010000045.1"/>
</dbReference>
<sequence>MNNETIYTIDVLTLDEPLYIVGCGVRVKHGTPECFPSINALIDNFNKNCMASKIPNKSQPYRRFGICVDHVMYDDIIEFTYLTGVQVKTPLSESQRPATTILHEVPAGTYARIQVTAPNEDIAMSTSYMKLAQWIEESTEWEQAPGNECEVYPKEDTDSIMELWRPIRNKGNA</sequence>
<feature type="domain" description="AraC effector-binding" evidence="1">
    <location>
        <begin position="7"/>
        <end position="168"/>
    </location>
</feature>
<organism evidence="2 3">
    <name type="scientific">Bianquea renquensis</name>
    <dbReference type="NCBI Taxonomy" id="2763661"/>
    <lineage>
        <taxon>Bacteria</taxon>
        <taxon>Bacillati</taxon>
        <taxon>Bacillota</taxon>
        <taxon>Clostridia</taxon>
        <taxon>Eubacteriales</taxon>
        <taxon>Bianqueaceae</taxon>
        <taxon>Bianquea</taxon>
    </lineage>
</organism>
<accession>A0A926DWC5</accession>
<evidence type="ECO:0000313" key="3">
    <source>
        <dbReference type="Proteomes" id="UP000657006"/>
    </source>
</evidence>
<dbReference type="SUPFAM" id="SSF55136">
    <property type="entry name" value="Probable bacterial effector-binding domain"/>
    <property type="match status" value="1"/>
</dbReference>
<dbReference type="AlphaFoldDB" id="A0A926DWC5"/>
<dbReference type="InterPro" id="IPR010499">
    <property type="entry name" value="AraC_E-bd"/>
</dbReference>
<dbReference type="EMBL" id="JACRSQ010000045">
    <property type="protein sequence ID" value="MBC8545083.1"/>
    <property type="molecule type" value="Genomic_DNA"/>
</dbReference>
<evidence type="ECO:0000313" key="2">
    <source>
        <dbReference type="EMBL" id="MBC8545083.1"/>
    </source>
</evidence>
<dbReference type="Gene3D" id="3.20.80.10">
    <property type="entry name" value="Regulatory factor, effector binding domain"/>
    <property type="match status" value="1"/>
</dbReference>
<dbReference type="Pfam" id="PF14526">
    <property type="entry name" value="Cass2"/>
    <property type="match status" value="1"/>
</dbReference>
<name>A0A926DWC5_9FIRM</name>
<keyword evidence="3" id="KW-1185">Reference proteome</keyword>
<comment type="caution">
    <text evidence="2">The sequence shown here is derived from an EMBL/GenBank/DDBJ whole genome shotgun (WGS) entry which is preliminary data.</text>
</comment>
<dbReference type="InterPro" id="IPR011256">
    <property type="entry name" value="Reg_factor_effector_dom_sf"/>
</dbReference>
<protein>
    <submittedName>
        <fullName evidence="2">GyrI-like domain-containing protein</fullName>
    </submittedName>
</protein>
<proteinExistence type="predicted"/>
<dbReference type="InterPro" id="IPR029441">
    <property type="entry name" value="Cass2"/>
</dbReference>
<dbReference type="Proteomes" id="UP000657006">
    <property type="component" value="Unassembled WGS sequence"/>
</dbReference>
<evidence type="ECO:0000259" key="1">
    <source>
        <dbReference type="SMART" id="SM00871"/>
    </source>
</evidence>